<proteinExistence type="predicted"/>
<sequence>MKASRLRLLMNIWPPFLAAGIRVREISEDYSRVRVEMHLRWYNRNYVRTHFGGSLFAMTDPFYMLMYLERLGRDYLVWDRSASIDFLRPGRGKVMAEFHLDDQSINSAKAAASSGEPVLIEHEVDVVDEDGRTVARSHRTVYVRRKKKGR</sequence>
<dbReference type="AlphaFoldDB" id="A0A0K0XWK4"/>
<reference evidence="2" key="1">
    <citation type="submission" date="2015-07" db="EMBL/GenBank/DDBJ databases">
        <authorList>
            <person name="Kim K.M."/>
        </authorList>
    </citation>
    <scope>NUCLEOTIDE SEQUENCE [LARGE SCALE GENOMIC DNA]</scope>
    <source>
        <strain evidence="2">KCTC 42284</strain>
    </source>
</reference>
<organism evidence="1 2">
    <name type="scientific">Wenzhouxiangella marina</name>
    <dbReference type="NCBI Taxonomy" id="1579979"/>
    <lineage>
        <taxon>Bacteria</taxon>
        <taxon>Pseudomonadati</taxon>
        <taxon>Pseudomonadota</taxon>
        <taxon>Gammaproteobacteria</taxon>
        <taxon>Chromatiales</taxon>
        <taxon>Wenzhouxiangellaceae</taxon>
        <taxon>Wenzhouxiangella</taxon>
    </lineage>
</organism>
<dbReference type="SUPFAM" id="SSF54637">
    <property type="entry name" value="Thioesterase/thiol ester dehydrase-isomerase"/>
    <property type="match status" value="1"/>
</dbReference>
<dbReference type="STRING" id="1579979.WM2015_1626"/>
<keyword evidence="2" id="KW-1185">Reference proteome</keyword>
<dbReference type="RefSeq" id="WP_049725592.1">
    <property type="nucleotide sequence ID" value="NZ_CP012154.1"/>
</dbReference>
<dbReference type="Pfam" id="PF14539">
    <property type="entry name" value="DUF4442"/>
    <property type="match status" value="1"/>
</dbReference>
<evidence type="ECO:0000313" key="1">
    <source>
        <dbReference type="EMBL" id="AKS41996.1"/>
    </source>
</evidence>
<gene>
    <name evidence="1" type="ORF">WM2015_1626</name>
</gene>
<protein>
    <submittedName>
        <fullName evidence="1">Uncharacterized protein</fullName>
    </submittedName>
</protein>
<dbReference type="Gene3D" id="3.10.129.10">
    <property type="entry name" value="Hotdog Thioesterase"/>
    <property type="match status" value="1"/>
</dbReference>
<dbReference type="Proteomes" id="UP000066624">
    <property type="component" value="Chromosome"/>
</dbReference>
<name>A0A0K0XWK4_9GAMM</name>
<dbReference type="InterPro" id="IPR029069">
    <property type="entry name" value="HotDog_dom_sf"/>
</dbReference>
<dbReference type="OrthoDB" id="9814774at2"/>
<dbReference type="KEGG" id="wma:WM2015_1626"/>
<dbReference type="InterPro" id="IPR027961">
    <property type="entry name" value="DUF4442"/>
</dbReference>
<dbReference type="PATRIC" id="fig|1579979.3.peg.1667"/>
<accession>A0A0K0XWK4</accession>
<evidence type="ECO:0000313" key="2">
    <source>
        <dbReference type="Proteomes" id="UP000066624"/>
    </source>
</evidence>
<dbReference type="EMBL" id="CP012154">
    <property type="protein sequence ID" value="AKS41996.1"/>
    <property type="molecule type" value="Genomic_DNA"/>
</dbReference>